<protein>
    <submittedName>
        <fullName evidence="4">TPR repeat-containing protein</fullName>
    </submittedName>
</protein>
<feature type="transmembrane region" description="Helical" evidence="3">
    <location>
        <begin position="225"/>
        <end position="244"/>
    </location>
</feature>
<keyword evidence="3" id="KW-0472">Membrane</keyword>
<evidence type="ECO:0000313" key="5">
    <source>
        <dbReference type="Proteomes" id="UP000006860"/>
    </source>
</evidence>
<dbReference type="eggNOG" id="COG0457">
    <property type="taxonomic scope" value="Bacteria"/>
</dbReference>
<feature type="transmembrane region" description="Helical" evidence="3">
    <location>
        <begin position="134"/>
        <end position="151"/>
    </location>
</feature>
<dbReference type="STRING" id="756272.Plabr_3629"/>
<gene>
    <name evidence="4" type="ordered locus">Plabr_3629</name>
</gene>
<dbReference type="HOGENOM" id="CLU_011615_5_0_0"/>
<feature type="transmembrane region" description="Helical" evidence="3">
    <location>
        <begin position="296"/>
        <end position="316"/>
    </location>
</feature>
<dbReference type="AlphaFoldDB" id="F0SQ49"/>
<dbReference type="EMBL" id="CP002546">
    <property type="protein sequence ID" value="ADY61226.1"/>
    <property type="molecule type" value="Genomic_DNA"/>
</dbReference>
<feature type="transmembrane region" description="Helical" evidence="3">
    <location>
        <begin position="27"/>
        <end position="52"/>
    </location>
</feature>
<dbReference type="OrthoDB" id="9797765at2"/>
<feature type="transmembrane region" description="Helical" evidence="3">
    <location>
        <begin position="106"/>
        <end position="127"/>
    </location>
</feature>
<keyword evidence="5" id="KW-1185">Reference proteome</keyword>
<dbReference type="PANTHER" id="PTHR44227:SF3">
    <property type="entry name" value="PROTEIN O-MANNOSYL-TRANSFERASE TMTC4"/>
    <property type="match status" value="1"/>
</dbReference>
<dbReference type="PANTHER" id="PTHR44227">
    <property type="match status" value="1"/>
</dbReference>
<keyword evidence="1" id="KW-0677">Repeat</keyword>
<dbReference type="InterPro" id="IPR052346">
    <property type="entry name" value="O-mannosyl-transferase_TMTC"/>
</dbReference>
<feature type="transmembrane region" description="Helical" evidence="3">
    <location>
        <begin position="157"/>
        <end position="177"/>
    </location>
</feature>
<feature type="transmembrane region" description="Helical" evidence="3">
    <location>
        <begin position="353"/>
        <end position="372"/>
    </location>
</feature>
<evidence type="ECO:0000313" key="4">
    <source>
        <dbReference type="EMBL" id="ADY61226.1"/>
    </source>
</evidence>
<evidence type="ECO:0000256" key="3">
    <source>
        <dbReference type="SAM" id="Phobius"/>
    </source>
</evidence>
<keyword evidence="2" id="KW-0802">TPR repeat</keyword>
<dbReference type="Proteomes" id="UP000006860">
    <property type="component" value="Chromosome"/>
</dbReference>
<feature type="transmembrane region" description="Helical" evidence="3">
    <location>
        <begin position="379"/>
        <end position="400"/>
    </location>
</feature>
<evidence type="ECO:0000256" key="2">
    <source>
        <dbReference type="ARBA" id="ARBA00022803"/>
    </source>
</evidence>
<accession>F0SQ49</accession>
<feature type="transmembrane region" description="Helical" evidence="3">
    <location>
        <begin position="323"/>
        <end position="347"/>
    </location>
</feature>
<keyword evidence="3" id="KW-0812">Transmembrane</keyword>
<proteinExistence type="predicted"/>
<evidence type="ECO:0000256" key="1">
    <source>
        <dbReference type="ARBA" id="ARBA00022737"/>
    </source>
</evidence>
<reference evidence="5" key="1">
    <citation type="submission" date="2011-02" db="EMBL/GenBank/DDBJ databases">
        <title>The complete genome of Planctomyces brasiliensis DSM 5305.</title>
        <authorList>
            <person name="Lucas S."/>
            <person name="Copeland A."/>
            <person name="Lapidus A."/>
            <person name="Bruce D."/>
            <person name="Goodwin L."/>
            <person name="Pitluck S."/>
            <person name="Kyrpides N."/>
            <person name="Mavromatis K."/>
            <person name="Pagani I."/>
            <person name="Ivanova N."/>
            <person name="Ovchinnikova G."/>
            <person name="Lu M."/>
            <person name="Detter J.C."/>
            <person name="Han C."/>
            <person name="Land M."/>
            <person name="Hauser L."/>
            <person name="Markowitz V."/>
            <person name="Cheng J.-F."/>
            <person name="Hugenholtz P."/>
            <person name="Woyke T."/>
            <person name="Wu D."/>
            <person name="Tindall B."/>
            <person name="Pomrenke H.G."/>
            <person name="Brambilla E."/>
            <person name="Klenk H.-P."/>
            <person name="Eisen J.A."/>
        </authorList>
    </citation>
    <scope>NUCLEOTIDE SEQUENCE [LARGE SCALE GENOMIC DNA]</scope>
    <source>
        <strain evidence="5">ATCC 49424 / DSM 5305 / JCM 21570 / NBRC 103401 / IFAM 1448</strain>
    </source>
</reference>
<sequence length="491" mass="54990">MSSPTSQPDDSLSTSNKRPKPFVCDRALLAAAGLLVLGIAIVFGKSITFGFVNWDDPWYVTNNALIHSWSFENLYGIGTETVTRNYAPLTIFSYLLDYTAWGEWAGGYHLTNLCWHALNSVLVFVLLRQLTGRVYVALAVALLFALHPVQIESVVWISARKGLISTSFILASLCFWLRENRTSQDELIGTGLFLLALFAKAIAVVLPAVVLLYDWLIRRKSFAESLGRQVVGFLLAIWFTLLTTGSQKIVGGGIRHHFALNKIEILGLDSVLLWRYLGMLLSPVERSIMYDPPLDYPLWIVLPSAIFWAGLAIWLFRSRHTHSWLVFGFAAALLPLLPVLNLIPLTTIINDRYLYLPCIPLFALGVIGVDWACRRIPCVPAAAMNTALASLAIAACGWLTQQQMTMWKSDAALWKQAAEVSPELPIVQYQYALSLWNAGDESKAVDRLEYALSLPRVDEYDRERYLAKLEEFRSTGNESRERTAGLENATR</sequence>
<keyword evidence="3" id="KW-1133">Transmembrane helix</keyword>
<dbReference type="RefSeq" id="WP_013629945.1">
    <property type="nucleotide sequence ID" value="NC_015174.1"/>
</dbReference>
<organism evidence="4 5">
    <name type="scientific">Rubinisphaera brasiliensis (strain ATCC 49424 / DSM 5305 / JCM 21570 / IAM 15109 / NBRC 103401 / IFAM 1448)</name>
    <name type="common">Planctomyces brasiliensis</name>
    <dbReference type="NCBI Taxonomy" id="756272"/>
    <lineage>
        <taxon>Bacteria</taxon>
        <taxon>Pseudomonadati</taxon>
        <taxon>Planctomycetota</taxon>
        <taxon>Planctomycetia</taxon>
        <taxon>Planctomycetales</taxon>
        <taxon>Planctomycetaceae</taxon>
        <taxon>Rubinisphaera</taxon>
    </lineage>
</organism>
<name>F0SQ49_RUBBR</name>
<feature type="transmembrane region" description="Helical" evidence="3">
    <location>
        <begin position="189"/>
        <end position="213"/>
    </location>
</feature>
<dbReference type="KEGG" id="pbs:Plabr_3629"/>